<dbReference type="Proteomes" id="UP000039046">
    <property type="component" value="Unassembled WGS sequence"/>
</dbReference>
<dbReference type="HOGENOM" id="CLU_1321716_0_0_1"/>
<sequence length="208" mass="22538">MQISNLFTVLAIASTAVAAPAPVAAPPTQSSVGFRLRIRLKDAAKDFTPSIRNNYLVINNGYPNDYDFLSINSGKHTRTWILNGTQAEVDAGQARIVDDYPDAVGSIYIADDTPLNSVRISKNNTATGVTLSPASDPVSYLLPDQYFVCKDDGEVRVRNIDPAKASLAPSTCVPIRLYPECHDLFDGGADTTNAKTVRCYSLDTMPEH</sequence>
<feature type="signal peptide" evidence="1">
    <location>
        <begin position="1"/>
        <end position="18"/>
    </location>
</feature>
<organism evidence="3 4">
    <name type="scientific">[Torrubiella] hemipterigena</name>
    <dbReference type="NCBI Taxonomy" id="1531966"/>
    <lineage>
        <taxon>Eukaryota</taxon>
        <taxon>Fungi</taxon>
        <taxon>Dikarya</taxon>
        <taxon>Ascomycota</taxon>
        <taxon>Pezizomycotina</taxon>
        <taxon>Sordariomycetes</taxon>
        <taxon>Hypocreomycetidae</taxon>
        <taxon>Hypocreales</taxon>
        <taxon>Clavicipitaceae</taxon>
        <taxon>Clavicipitaceae incertae sedis</taxon>
        <taxon>'Torrubiella' clade</taxon>
    </lineage>
</organism>
<evidence type="ECO:0000313" key="3">
    <source>
        <dbReference type="EMBL" id="CEJ82366.1"/>
    </source>
</evidence>
<reference evidence="3 4" key="1">
    <citation type="journal article" date="2015" name="Genome Announc.">
        <title>Draft Genome Sequence and Gene Annotation of the Entomopathogenic Fungus Verticillium hemipterigenum.</title>
        <authorList>
            <person name="Horn F."/>
            <person name="Habel A."/>
            <person name="Scharf D.H."/>
            <person name="Dworschak J."/>
            <person name="Brakhage A.A."/>
            <person name="Guthke R."/>
            <person name="Hertweck C."/>
            <person name="Linde J."/>
        </authorList>
    </citation>
    <scope>NUCLEOTIDE SEQUENCE [LARGE SCALE GENOMIC DNA]</scope>
</reference>
<dbReference type="InterPro" id="IPR057229">
    <property type="entry name" value="DUF7907"/>
</dbReference>
<dbReference type="STRING" id="1531966.A0A0A1SVQ4"/>
<evidence type="ECO:0000313" key="4">
    <source>
        <dbReference type="Proteomes" id="UP000039046"/>
    </source>
</evidence>
<feature type="domain" description="DUF7907" evidence="2">
    <location>
        <begin position="32"/>
        <end position="181"/>
    </location>
</feature>
<dbReference type="AlphaFoldDB" id="A0A0A1SVQ4"/>
<keyword evidence="1" id="KW-0732">Signal</keyword>
<dbReference type="Pfam" id="PF25484">
    <property type="entry name" value="DUF7907"/>
    <property type="match status" value="1"/>
</dbReference>
<dbReference type="EMBL" id="CDHN01000001">
    <property type="protein sequence ID" value="CEJ82366.1"/>
    <property type="molecule type" value="Genomic_DNA"/>
</dbReference>
<name>A0A0A1SVQ4_9HYPO</name>
<gene>
    <name evidence="3" type="ORF">VHEMI02436</name>
</gene>
<keyword evidence="4" id="KW-1185">Reference proteome</keyword>
<accession>A0A0A1SVQ4</accession>
<evidence type="ECO:0000256" key="1">
    <source>
        <dbReference type="SAM" id="SignalP"/>
    </source>
</evidence>
<protein>
    <recommendedName>
        <fullName evidence="2">DUF7907 domain-containing protein</fullName>
    </recommendedName>
</protein>
<proteinExistence type="predicted"/>
<evidence type="ECO:0000259" key="2">
    <source>
        <dbReference type="Pfam" id="PF25484"/>
    </source>
</evidence>
<feature type="chain" id="PRO_5001989479" description="DUF7907 domain-containing protein" evidence="1">
    <location>
        <begin position="19"/>
        <end position="208"/>
    </location>
</feature>